<evidence type="ECO:0000313" key="2">
    <source>
        <dbReference type="Proteomes" id="UP000481153"/>
    </source>
</evidence>
<evidence type="ECO:0000313" key="1">
    <source>
        <dbReference type="EMBL" id="KAF0733841.1"/>
    </source>
</evidence>
<reference evidence="1 2" key="1">
    <citation type="submission" date="2019-07" db="EMBL/GenBank/DDBJ databases">
        <title>Genomics analysis of Aphanomyces spp. identifies a new class of oomycete effector associated with host adaptation.</title>
        <authorList>
            <person name="Gaulin E."/>
        </authorList>
    </citation>
    <scope>NUCLEOTIDE SEQUENCE [LARGE SCALE GENOMIC DNA]</scope>
    <source>
        <strain evidence="1 2">ATCC 201684</strain>
    </source>
</reference>
<dbReference type="PANTHER" id="PTHR31366:SF2">
    <property type="entry name" value="UPF0739 PROTEIN C1ORF74"/>
    <property type="match status" value="1"/>
</dbReference>
<dbReference type="Pfam" id="PF14953">
    <property type="entry name" value="DUF4504"/>
    <property type="match status" value="1"/>
</dbReference>
<dbReference type="AlphaFoldDB" id="A0A6G0X1Z3"/>
<name>A0A6G0X1Z3_9STRA</name>
<comment type="caution">
    <text evidence="1">The sequence shown here is derived from an EMBL/GenBank/DDBJ whole genome shotgun (WGS) entry which is preliminary data.</text>
</comment>
<dbReference type="PANTHER" id="PTHR31366">
    <property type="entry name" value="UPF0739 PROTEIN C1ORF74"/>
    <property type="match status" value="1"/>
</dbReference>
<keyword evidence="2" id="KW-1185">Reference proteome</keyword>
<dbReference type="EMBL" id="VJMJ01000119">
    <property type="protein sequence ID" value="KAF0733841.1"/>
    <property type="molecule type" value="Genomic_DNA"/>
</dbReference>
<protein>
    <recommendedName>
        <fullName evidence="3">F-box domain-containing protein</fullName>
    </recommendedName>
</protein>
<organism evidence="1 2">
    <name type="scientific">Aphanomyces euteiches</name>
    <dbReference type="NCBI Taxonomy" id="100861"/>
    <lineage>
        <taxon>Eukaryota</taxon>
        <taxon>Sar</taxon>
        <taxon>Stramenopiles</taxon>
        <taxon>Oomycota</taxon>
        <taxon>Saprolegniomycetes</taxon>
        <taxon>Saprolegniales</taxon>
        <taxon>Verrucalvaceae</taxon>
        <taxon>Aphanomyces</taxon>
    </lineage>
</organism>
<sequence>MCGRLGIVIEDIVAFLPPSGRSQCAATCKLWRGLLPKISPVARQPSARNIIDTIWRTGRSKKKKDNLPRHAAETLGYDLFFVVSGIRLSCLVDCVSLHPSKVLTLLSALRGLHPEFQHVHALVLGDDVFFIHRVRFVQAKLYDMTCQMRNLLLVDVTKVHADSRPQCFQDDGRMVSFLASLVHALMGSNDNAKIYFLDDLMDDIAWLSSTAIAGLLLNYPVIYSFRDVHQSESNALAMQPLYVVHVETNDNSTSPRTLLRFSVPVALIPHASYLALIRARSRLQYVGCAVDVTTSTLSSVAL</sequence>
<dbReference type="InterPro" id="IPR027850">
    <property type="entry name" value="DUF4504"/>
</dbReference>
<dbReference type="Proteomes" id="UP000481153">
    <property type="component" value="Unassembled WGS sequence"/>
</dbReference>
<gene>
    <name evidence="1" type="ORF">Ae201684_009403</name>
</gene>
<proteinExistence type="predicted"/>
<dbReference type="VEuPathDB" id="FungiDB:AeMF1_009544"/>
<evidence type="ECO:0008006" key="3">
    <source>
        <dbReference type="Google" id="ProtNLM"/>
    </source>
</evidence>
<accession>A0A6G0X1Z3</accession>